<dbReference type="Pfam" id="PF02646">
    <property type="entry name" value="RmuC"/>
    <property type="match status" value="1"/>
</dbReference>
<name>A0AAD0E514_9ACTN</name>
<comment type="function">
    <text evidence="1">Involved in DNA recombination.</text>
</comment>
<proteinExistence type="inferred from homology"/>
<reference evidence="6 7" key="1">
    <citation type="submission" date="2016-07" db="EMBL/GenBank/DDBJ databases">
        <title>High microdiversification within the ubiquitous acI lineage of Actinobacteria.</title>
        <authorList>
            <person name="Neuenschwander S.M."/>
            <person name="Salcher M."/>
            <person name="Ghai R."/>
            <person name="Pernthaler J."/>
        </authorList>
    </citation>
    <scope>NUCLEOTIDE SEQUENCE [LARGE SCALE GENOMIC DNA]</scope>
    <source>
        <strain evidence="6">MMS-21-155</strain>
    </source>
</reference>
<dbReference type="RefSeq" id="WP_095695961.1">
    <property type="nucleotide sequence ID" value="NZ_CP016770.1"/>
</dbReference>
<evidence type="ECO:0000256" key="2">
    <source>
        <dbReference type="ARBA" id="ARBA00009840"/>
    </source>
</evidence>
<sequence length="393" mass="43040">MSSALVTLITLIIGLFLGLGLGIWISRMKNTSSSSHSLAQELNDVKVLLKASDDRLKAAEAKSENDTKIATQMEEMKASVERMRAQSQEAAEKRIASETQLVGTIDEMRKASTTFFDETKKIAGALASSQTRGKFGEAQLQLLLEQAGLREGHEYDAQRSTTDSDSSGIPDITVHMPGGSKLFIDSKFPFDRFLEAFGTEDQTERDELLALHTKDLLKHVDALSKRGYHKSQGSPDFVVLFLPFETLLAEALRIDPTLLEKAFKVGVTLATPTTTMALLRTVGHIFTRNQLAENADDITKVAATFLKNITLLHSKIVAVGKAINSTSKAYEDLVPTAEKTVLSPARRIHKLGVTGDKEKLAIEYPDAPADVRALNNPDLDAPDDFIDVEVVEE</sequence>
<dbReference type="InterPro" id="IPR003798">
    <property type="entry name" value="DNA_recombination_RmuC"/>
</dbReference>
<dbReference type="GO" id="GO:0006310">
    <property type="term" value="P:DNA recombination"/>
    <property type="evidence" value="ECO:0007669"/>
    <property type="project" value="UniProtKB-KW"/>
</dbReference>
<evidence type="ECO:0000313" key="6">
    <source>
        <dbReference type="EMBL" id="ASY11553.1"/>
    </source>
</evidence>
<dbReference type="GeneID" id="300656683"/>
<feature type="coiled-coil region" evidence="5">
    <location>
        <begin position="42"/>
        <end position="93"/>
    </location>
</feature>
<keyword evidence="7" id="KW-1185">Reference proteome</keyword>
<evidence type="ECO:0000256" key="1">
    <source>
        <dbReference type="ARBA" id="ARBA00003416"/>
    </source>
</evidence>
<dbReference type="KEGG" id="plak:A1s21155_00800"/>
<organism evidence="6 7">
    <name type="scientific">Candidatus Planktophila dulcis</name>
    <dbReference type="NCBI Taxonomy" id="1884914"/>
    <lineage>
        <taxon>Bacteria</taxon>
        <taxon>Bacillati</taxon>
        <taxon>Actinomycetota</taxon>
        <taxon>Actinomycetes</taxon>
        <taxon>Candidatus Nanopelagicales</taxon>
        <taxon>Candidatus Nanopelagicaceae</taxon>
        <taxon>Candidatus Planktophila</taxon>
    </lineage>
</organism>
<keyword evidence="3 5" id="KW-0175">Coiled coil</keyword>
<evidence type="ECO:0000256" key="5">
    <source>
        <dbReference type="SAM" id="Coils"/>
    </source>
</evidence>
<evidence type="ECO:0000313" key="7">
    <source>
        <dbReference type="Proteomes" id="UP000217216"/>
    </source>
</evidence>
<gene>
    <name evidence="6" type="ORF">A1s21155_00800</name>
</gene>
<evidence type="ECO:0000256" key="4">
    <source>
        <dbReference type="ARBA" id="ARBA00023172"/>
    </source>
</evidence>
<comment type="similarity">
    <text evidence="2">Belongs to the RmuC family.</text>
</comment>
<protein>
    <submittedName>
        <fullName evidence="6">DNA recombination protein RmuC</fullName>
    </submittedName>
</protein>
<accession>A0AAD0E514</accession>
<dbReference type="EMBL" id="CP016770">
    <property type="protein sequence ID" value="ASY11553.1"/>
    <property type="molecule type" value="Genomic_DNA"/>
</dbReference>
<dbReference type="PANTHER" id="PTHR30563">
    <property type="entry name" value="DNA RECOMBINATION PROTEIN RMUC"/>
    <property type="match status" value="1"/>
</dbReference>
<dbReference type="Proteomes" id="UP000217216">
    <property type="component" value="Chromosome"/>
</dbReference>
<dbReference type="PANTHER" id="PTHR30563:SF0">
    <property type="entry name" value="DNA RECOMBINATION PROTEIN RMUC"/>
    <property type="match status" value="1"/>
</dbReference>
<dbReference type="AlphaFoldDB" id="A0AAD0E514"/>
<evidence type="ECO:0000256" key="3">
    <source>
        <dbReference type="ARBA" id="ARBA00023054"/>
    </source>
</evidence>
<keyword evidence="4" id="KW-0233">DNA recombination</keyword>